<dbReference type="KEGG" id="tet:TTHERM_00460650"/>
<proteinExistence type="predicted"/>
<dbReference type="SUPFAM" id="SSF52047">
    <property type="entry name" value="RNI-like"/>
    <property type="match status" value="2"/>
</dbReference>
<dbReference type="InterPro" id="IPR027038">
    <property type="entry name" value="RanGap"/>
</dbReference>
<dbReference type="EMBL" id="GG662650">
    <property type="protein sequence ID" value="EAR98516.1"/>
    <property type="molecule type" value="Genomic_DNA"/>
</dbReference>
<reference evidence="2" key="1">
    <citation type="journal article" date="2006" name="PLoS Biol.">
        <title>Macronuclear genome sequence of the ciliate Tetrahymena thermophila, a model eukaryote.</title>
        <authorList>
            <person name="Eisen J.A."/>
            <person name="Coyne R.S."/>
            <person name="Wu M."/>
            <person name="Wu D."/>
            <person name="Thiagarajan M."/>
            <person name="Wortman J.R."/>
            <person name="Badger J.H."/>
            <person name="Ren Q."/>
            <person name="Amedeo P."/>
            <person name="Jones K.M."/>
            <person name="Tallon L.J."/>
            <person name="Delcher A.L."/>
            <person name="Salzberg S.L."/>
            <person name="Silva J.C."/>
            <person name="Haas B.J."/>
            <person name="Majoros W.H."/>
            <person name="Farzad M."/>
            <person name="Carlton J.M."/>
            <person name="Smith R.K. Jr."/>
            <person name="Garg J."/>
            <person name="Pearlman R.E."/>
            <person name="Karrer K.M."/>
            <person name="Sun L."/>
            <person name="Manning G."/>
            <person name="Elde N.C."/>
            <person name="Turkewitz A.P."/>
            <person name="Asai D.J."/>
            <person name="Wilkes D.E."/>
            <person name="Wang Y."/>
            <person name="Cai H."/>
            <person name="Collins K."/>
            <person name="Stewart B.A."/>
            <person name="Lee S.R."/>
            <person name="Wilamowska K."/>
            <person name="Weinberg Z."/>
            <person name="Ruzzo W.L."/>
            <person name="Wloga D."/>
            <person name="Gaertig J."/>
            <person name="Frankel J."/>
            <person name="Tsao C.-C."/>
            <person name="Gorovsky M.A."/>
            <person name="Keeling P.J."/>
            <person name="Waller R.F."/>
            <person name="Patron N.J."/>
            <person name="Cherry J.M."/>
            <person name="Stover N.A."/>
            <person name="Krieger C.J."/>
            <person name="del Toro C."/>
            <person name="Ryder H.F."/>
            <person name="Williamson S.C."/>
            <person name="Barbeau R.A."/>
            <person name="Hamilton E.P."/>
            <person name="Orias E."/>
        </authorList>
    </citation>
    <scope>NUCLEOTIDE SEQUENCE [LARGE SCALE GENOMIC DNA]</scope>
    <source>
        <strain evidence="2">SB210</strain>
    </source>
</reference>
<keyword evidence="2" id="KW-1185">Reference proteome</keyword>
<dbReference type="GO" id="GO:0048471">
    <property type="term" value="C:perinuclear region of cytoplasm"/>
    <property type="evidence" value="ECO:0007669"/>
    <property type="project" value="TreeGrafter"/>
</dbReference>
<protein>
    <recommendedName>
        <fullName evidence="3">Kinase domain protein</fullName>
    </recommendedName>
</protein>
<dbReference type="PANTHER" id="PTHR24113">
    <property type="entry name" value="RAN GTPASE-ACTIVATING PROTEIN 1"/>
    <property type="match status" value="1"/>
</dbReference>
<evidence type="ECO:0000313" key="2">
    <source>
        <dbReference type="Proteomes" id="UP000009168"/>
    </source>
</evidence>
<organism evidence="1 2">
    <name type="scientific">Tetrahymena thermophila (strain SB210)</name>
    <dbReference type="NCBI Taxonomy" id="312017"/>
    <lineage>
        <taxon>Eukaryota</taxon>
        <taxon>Sar</taxon>
        <taxon>Alveolata</taxon>
        <taxon>Ciliophora</taxon>
        <taxon>Intramacronucleata</taxon>
        <taxon>Oligohymenophorea</taxon>
        <taxon>Hymenostomatida</taxon>
        <taxon>Tetrahymenina</taxon>
        <taxon>Tetrahymenidae</taxon>
        <taxon>Tetrahymena</taxon>
    </lineage>
</organism>
<dbReference type="GO" id="GO:0005829">
    <property type="term" value="C:cytosol"/>
    <property type="evidence" value="ECO:0007669"/>
    <property type="project" value="TreeGrafter"/>
</dbReference>
<dbReference type="GO" id="GO:0006913">
    <property type="term" value="P:nucleocytoplasmic transport"/>
    <property type="evidence" value="ECO:0007669"/>
    <property type="project" value="TreeGrafter"/>
</dbReference>
<gene>
    <name evidence="1" type="ORF">TTHERM_00460650</name>
</gene>
<dbReference type="InParanoid" id="Q23Q19"/>
<dbReference type="AlphaFoldDB" id="Q23Q19"/>
<name>Q23Q19_TETTS</name>
<dbReference type="GO" id="GO:0005096">
    <property type="term" value="F:GTPase activator activity"/>
    <property type="evidence" value="ECO:0007669"/>
    <property type="project" value="InterPro"/>
</dbReference>
<dbReference type="GO" id="GO:0031267">
    <property type="term" value="F:small GTPase binding"/>
    <property type="evidence" value="ECO:0007669"/>
    <property type="project" value="TreeGrafter"/>
</dbReference>
<accession>Q23Q19</accession>
<sequence>MNRQISLHKLVDYLPNQKFSVYANYLGECQEIFLQITQIVERNISYDKIFYLFRKIKTLELSFQDFEIENIYEFSQAFKQLTELKDLQISLNNCKNQAIYKVVREVLQYFKGLNSLSITIQFCSVPEKEFQNIIETIQNTQLNLEQINIQIYQSLINQNSFALLAKDINNLTLLKTFILNSNNKIGVQGAIELAHLIQNISQIQELDLVFGNEDKIGENGLVALSHSIQKLVNLKQLKLAILKNDVQTQGLIALVNSIKILKNLQILSLNFIEDNIQSEFAEQFGKCLENLSSLKVLLLNIKIQNIGHQLGLALGNSLKQLNNLQNLQISIDAANKIQSIGCCALAQSFQNIINLQKLKILINQNEIGPEGVAQIGEGLKNLSNLQKLQLSIIGNQFLPYGAQKLGDGLKNLVNLIELEFRISQESQIQAQGAIYLGKGIQNLKNLKQLLFSLEKVDLQDEGIVGFTRGFEDLSNLIKLEFCLSGNGITNNGYKGLGQNIQKLKKIKIINFSSRDYNLSAENIDMLAQGFNKLATLKKLILRISLQSVMGVCNYLHQIPNLEYIYFGVMEYFLTNNKSEELIKILINSISEVKSLRVLYFSYLKRLQEKFISKNIFRKNLKLVSISSQVKLN</sequence>
<dbReference type="SMART" id="SM00368">
    <property type="entry name" value="LRR_RI"/>
    <property type="match status" value="3"/>
</dbReference>
<dbReference type="GO" id="GO:0005634">
    <property type="term" value="C:nucleus"/>
    <property type="evidence" value="ECO:0007669"/>
    <property type="project" value="TreeGrafter"/>
</dbReference>
<evidence type="ECO:0008006" key="3">
    <source>
        <dbReference type="Google" id="ProtNLM"/>
    </source>
</evidence>
<dbReference type="HOGENOM" id="CLU_433142_0_0_1"/>
<dbReference type="GeneID" id="7825700"/>
<dbReference type="Gene3D" id="3.80.10.10">
    <property type="entry name" value="Ribonuclease Inhibitor"/>
    <property type="match status" value="4"/>
</dbReference>
<dbReference type="InterPro" id="IPR032675">
    <property type="entry name" value="LRR_dom_sf"/>
</dbReference>
<dbReference type="RefSeq" id="XP_001018761.1">
    <property type="nucleotide sequence ID" value="XM_001018761.1"/>
</dbReference>
<dbReference type="PANTHER" id="PTHR24113:SF15">
    <property type="entry name" value="NACHT DOMAIN-CONTAINING PROTEIN"/>
    <property type="match status" value="1"/>
</dbReference>
<dbReference type="Proteomes" id="UP000009168">
    <property type="component" value="Unassembled WGS sequence"/>
</dbReference>
<evidence type="ECO:0000313" key="1">
    <source>
        <dbReference type="EMBL" id="EAR98516.1"/>
    </source>
</evidence>